<sequence length="350" mass="39099">MQGLPTGGILYQPSWCYQNVLRLWEVLGASGHDMSRFVVLHIKLPDFADCLAFGNPEYLPSRFVRAGHSRCSTHFGRPGQPGCCAVNGPEPATFSFKLGGQYVPTECKPQYVYHVALATIDGLIYDLDQGEALWGSAFEEWLQHIALIEHPDGRLQAAFGLVTFKLLEHPMHRRDPALNVEYCWQREAEPSPSCRPSDRPHCSAATHGTWHGFASAITFSEAPLVINCVALPEAEKRIIDAVGWSVVPDLFLPLDMYQLDPNLDMLGAFTACEFRTKLATVLASWLAWRPRPSDLSPALTWVPSLSDHLPPHFLAAPRSIVPPCAWDEWDASEWQRGESLRRGTDADAWR</sequence>
<gene>
    <name evidence="1" type="ORF">HERI1096_LOCUS19254</name>
</gene>
<proteinExistence type="predicted"/>
<name>A0A7S3AZH7_9EUKA</name>
<reference evidence="1" key="1">
    <citation type="submission" date="2021-01" db="EMBL/GenBank/DDBJ databases">
        <authorList>
            <person name="Corre E."/>
            <person name="Pelletier E."/>
            <person name="Niang G."/>
            <person name="Scheremetjew M."/>
            <person name="Finn R."/>
            <person name="Kale V."/>
            <person name="Holt S."/>
            <person name="Cochrane G."/>
            <person name="Meng A."/>
            <person name="Brown T."/>
            <person name="Cohen L."/>
        </authorList>
    </citation>
    <scope>NUCLEOTIDE SEQUENCE</scope>
    <source>
        <strain evidence="1">CCMP281</strain>
    </source>
</reference>
<dbReference type="AlphaFoldDB" id="A0A7S3AZH7"/>
<organism evidence="1">
    <name type="scientific">Haptolina ericina</name>
    <dbReference type="NCBI Taxonomy" id="156174"/>
    <lineage>
        <taxon>Eukaryota</taxon>
        <taxon>Haptista</taxon>
        <taxon>Haptophyta</taxon>
        <taxon>Prymnesiophyceae</taxon>
        <taxon>Prymnesiales</taxon>
        <taxon>Prymnesiaceae</taxon>
        <taxon>Haptolina</taxon>
    </lineage>
</organism>
<dbReference type="EMBL" id="HBHX01034733">
    <property type="protein sequence ID" value="CAE0118555.1"/>
    <property type="molecule type" value="Transcribed_RNA"/>
</dbReference>
<accession>A0A7S3AZH7</accession>
<evidence type="ECO:0000313" key="1">
    <source>
        <dbReference type="EMBL" id="CAE0118555.1"/>
    </source>
</evidence>
<protein>
    <submittedName>
        <fullName evidence="1">Uncharacterized protein</fullName>
    </submittedName>
</protein>